<dbReference type="SMART" id="SM00490">
    <property type="entry name" value="HELICc"/>
    <property type="match status" value="1"/>
</dbReference>
<dbReference type="GO" id="GO:0003677">
    <property type="term" value="F:DNA binding"/>
    <property type="evidence" value="ECO:0007669"/>
    <property type="project" value="InterPro"/>
</dbReference>
<keyword evidence="3" id="KW-0547">Nucleotide-binding</keyword>
<sequence length="981" mass="112849">MESTQFIYNGRTRSFFNTLVENLQQCSEFKISVAFITYGGLQVLLETLQALSERKIPGEILTTTYQNMTTPEVLKRLSEFPNIKIKVYVPPTEKEGFHAKGYLFHKSFSGKDQWTVIIGSSNITGRALKTNVEWNVLQNEPTQQAQEPGVFAKSVLDEFEQLWKSPWAKEYSDDFLISYRDYLARIKKDVKVKKINELFTYERSQAIQPNEMQQEAIVKLDRLRKTGATKALAIAATGSGKTYMSVFDALQVKPKKLLFIVHREDILKKAKESFDTICGATEKNYVSGFYTGNQKDTDCTYLFATRDTMSRHYEEFSPNAFDYIVIDEAHHASSESYQKILSHFKPDFLLGLTATPERSDNGDIYALFDNNIAVEIRLRQALEYNLICPFHYFGLTDAEGIDYSKITAEPGTSEYTDSIAKMLMVGHRVDYIIKKMKFYGHDGQKAKVLGFCQTVKHAKYMAEEFCKRGIPSVALSSEDNKSIDERIAFTKRLENDDDELQVIFTVDLFNEGIDIPSVNTILMLRPTESSIIFIQQLGRGLRKLADKEFVTVLDFIGNYNKSFLMAIALNGKQNFDKDSLKVEVETDFADLPNGTYIHMDKITKQQILHQLESERFMSMKYMKESYLNFKHVCGGKVPMLIDYLKHDGSVDPLRFSSFNPTYKTYLEFSAYMEKETHPELSLLLENESFKQLLRLFTFYTPAKRIEEFVIAECLLNSTDGSVALEQVENQAQKYLELVKKENIIHAAETLSGKYFDSSELNRYVKCLLEFDGKTVSFKDEVKSALFENKNSKVWFEDLIQYNLMRYQDDFGSSDYGFPFLKPYYEYSMRDTALLCNYKKIHSSFRGQGLLTSAKPDYFIFVNLHKNANIKESINYKDKFISQGVFQWQSPNSTTQDSEVGQNIIFSYKRGINLHLFVRKFEEVEGVTQPFVYLGKVVPFSDSAEGNKPITIHFALENPVPDELYLDFKTRTDALGKESESD</sequence>
<evidence type="ECO:0000259" key="2">
    <source>
        <dbReference type="PROSITE" id="PS51194"/>
    </source>
</evidence>
<dbReference type="GO" id="GO:0005524">
    <property type="term" value="F:ATP binding"/>
    <property type="evidence" value="ECO:0007669"/>
    <property type="project" value="InterPro"/>
</dbReference>
<dbReference type="InterPro" id="IPR050742">
    <property type="entry name" value="Helicase_Restrict-Modif_Enz"/>
</dbReference>
<dbReference type="InterPro" id="IPR025202">
    <property type="entry name" value="PLD-like_dom"/>
</dbReference>
<keyword evidence="4" id="KW-1185">Reference proteome</keyword>
<keyword evidence="3" id="KW-0378">Hydrolase</keyword>
<dbReference type="Proteomes" id="UP000518887">
    <property type="component" value="Unassembled WGS sequence"/>
</dbReference>
<dbReference type="Pfam" id="PF26350">
    <property type="entry name" value="DUF8090"/>
    <property type="match status" value="1"/>
</dbReference>
<dbReference type="SMART" id="SM00487">
    <property type="entry name" value="DEXDc"/>
    <property type="match status" value="1"/>
</dbReference>
<dbReference type="PROSITE" id="PS51194">
    <property type="entry name" value="HELICASE_CTER"/>
    <property type="match status" value="1"/>
</dbReference>
<dbReference type="SUPFAM" id="SSF52540">
    <property type="entry name" value="P-loop containing nucleoside triphosphate hydrolases"/>
    <property type="match status" value="1"/>
</dbReference>
<dbReference type="SUPFAM" id="SSF56024">
    <property type="entry name" value="Phospholipase D/nuclease"/>
    <property type="match status" value="1"/>
</dbReference>
<evidence type="ECO:0000313" key="4">
    <source>
        <dbReference type="Proteomes" id="UP000518887"/>
    </source>
</evidence>
<dbReference type="InterPro" id="IPR058403">
    <property type="entry name" value="DUF8090"/>
</dbReference>
<dbReference type="InterPro" id="IPR006935">
    <property type="entry name" value="Helicase/UvrB_N"/>
</dbReference>
<dbReference type="Pfam" id="PF11907">
    <property type="entry name" value="DUF3427"/>
    <property type="match status" value="1"/>
</dbReference>
<accession>A0A7W8GAG3</accession>
<dbReference type="PANTHER" id="PTHR47396">
    <property type="entry name" value="TYPE I RESTRICTION ENZYME ECOKI R PROTEIN"/>
    <property type="match status" value="1"/>
</dbReference>
<dbReference type="AlphaFoldDB" id="A0A7W8GAG3"/>
<comment type="caution">
    <text evidence="3">The sequence shown here is derived from an EMBL/GenBank/DDBJ whole genome shotgun (WGS) entry which is preliminary data.</text>
</comment>
<proteinExistence type="predicted"/>
<reference evidence="3 4" key="1">
    <citation type="submission" date="2020-08" db="EMBL/GenBank/DDBJ databases">
        <title>Genomic Encyclopedia of Type Strains, Phase IV (KMG-IV): sequencing the most valuable type-strain genomes for metagenomic binning, comparative biology and taxonomic classification.</title>
        <authorList>
            <person name="Goeker M."/>
        </authorList>
    </citation>
    <scope>NUCLEOTIDE SEQUENCE [LARGE SCALE GENOMIC DNA]</scope>
    <source>
        <strain evidence="3 4">DSM 103462</strain>
    </source>
</reference>
<dbReference type="InterPro" id="IPR027417">
    <property type="entry name" value="P-loop_NTPase"/>
</dbReference>
<dbReference type="PANTHER" id="PTHR47396:SF1">
    <property type="entry name" value="ATP-DEPENDENT HELICASE IRC3-RELATED"/>
    <property type="match status" value="1"/>
</dbReference>
<dbReference type="Gene3D" id="3.30.870.10">
    <property type="entry name" value="Endonuclease Chain A"/>
    <property type="match status" value="1"/>
</dbReference>
<keyword evidence="3" id="KW-0347">Helicase</keyword>
<dbReference type="GO" id="GO:0016787">
    <property type="term" value="F:hydrolase activity"/>
    <property type="evidence" value="ECO:0007669"/>
    <property type="project" value="InterPro"/>
</dbReference>
<gene>
    <name evidence="3" type="ORF">HNP76_002225</name>
</gene>
<dbReference type="Pfam" id="PF04851">
    <property type="entry name" value="ResIII"/>
    <property type="match status" value="1"/>
</dbReference>
<evidence type="ECO:0000313" key="3">
    <source>
        <dbReference type="EMBL" id="MBB5226837.1"/>
    </source>
</evidence>
<dbReference type="GO" id="GO:0005829">
    <property type="term" value="C:cytosol"/>
    <property type="evidence" value="ECO:0007669"/>
    <property type="project" value="TreeGrafter"/>
</dbReference>
<feature type="domain" description="Helicase C-terminal" evidence="2">
    <location>
        <begin position="431"/>
        <end position="588"/>
    </location>
</feature>
<dbReference type="GO" id="GO:0004386">
    <property type="term" value="F:helicase activity"/>
    <property type="evidence" value="ECO:0007669"/>
    <property type="project" value="UniProtKB-KW"/>
</dbReference>
<dbReference type="Pfam" id="PF00271">
    <property type="entry name" value="Helicase_C"/>
    <property type="match status" value="1"/>
</dbReference>
<evidence type="ECO:0000259" key="1">
    <source>
        <dbReference type="PROSITE" id="PS51192"/>
    </source>
</evidence>
<name>A0A7W8GAG3_9SPIR</name>
<organism evidence="3 4">
    <name type="scientific">Treponema ruminis</name>
    <dbReference type="NCBI Taxonomy" id="744515"/>
    <lineage>
        <taxon>Bacteria</taxon>
        <taxon>Pseudomonadati</taxon>
        <taxon>Spirochaetota</taxon>
        <taxon>Spirochaetia</taxon>
        <taxon>Spirochaetales</taxon>
        <taxon>Treponemataceae</taxon>
        <taxon>Treponema</taxon>
    </lineage>
</organism>
<keyword evidence="3" id="KW-0067">ATP-binding</keyword>
<dbReference type="Gene3D" id="3.40.50.300">
    <property type="entry name" value="P-loop containing nucleotide triphosphate hydrolases"/>
    <property type="match status" value="2"/>
</dbReference>
<dbReference type="Pfam" id="PF13091">
    <property type="entry name" value="PLDc_2"/>
    <property type="match status" value="1"/>
</dbReference>
<dbReference type="CDD" id="cd18799">
    <property type="entry name" value="SF2_C_EcoAI-like"/>
    <property type="match status" value="1"/>
</dbReference>
<dbReference type="InterPro" id="IPR014001">
    <property type="entry name" value="Helicase_ATP-bd"/>
</dbReference>
<protein>
    <submittedName>
        <fullName evidence="3">Superfamily II DNA or RNA helicase</fullName>
    </submittedName>
</protein>
<dbReference type="InterPro" id="IPR021835">
    <property type="entry name" value="DUF3427"/>
</dbReference>
<dbReference type="EMBL" id="JACHFQ010000007">
    <property type="protein sequence ID" value="MBB5226837.1"/>
    <property type="molecule type" value="Genomic_DNA"/>
</dbReference>
<dbReference type="InterPro" id="IPR001650">
    <property type="entry name" value="Helicase_C-like"/>
</dbReference>
<dbReference type="CDD" id="cd18032">
    <property type="entry name" value="DEXHc_RE_I_III_res"/>
    <property type="match status" value="1"/>
</dbReference>
<feature type="domain" description="Helicase ATP-binding" evidence="1">
    <location>
        <begin position="222"/>
        <end position="374"/>
    </location>
</feature>
<dbReference type="RefSeq" id="WP_184660480.1">
    <property type="nucleotide sequence ID" value="NZ_CP031518.1"/>
</dbReference>
<dbReference type="PROSITE" id="PS51192">
    <property type="entry name" value="HELICASE_ATP_BIND_1"/>
    <property type="match status" value="1"/>
</dbReference>